<comment type="subcellular location">
    <subcellularLocation>
        <location evidence="1">Membrane</location>
        <topology evidence="1">Multi-pass membrane protein</topology>
    </subcellularLocation>
</comment>
<evidence type="ECO:0000313" key="9">
    <source>
        <dbReference type="EMBL" id="ODV91446.1"/>
    </source>
</evidence>
<reference evidence="10" key="1">
    <citation type="submission" date="2016-02" db="EMBL/GenBank/DDBJ databases">
        <title>Comparative genomics of biotechnologically important yeasts.</title>
        <authorList>
            <consortium name="DOE Joint Genome Institute"/>
            <person name="Riley R."/>
            <person name="Haridas S."/>
            <person name="Wolfe K.H."/>
            <person name="Lopes M.R."/>
            <person name="Hittinger C.T."/>
            <person name="Goker M."/>
            <person name="Salamov A."/>
            <person name="Wisecaver J."/>
            <person name="Long T.M."/>
            <person name="Aerts A.L."/>
            <person name="Barry K."/>
            <person name="Choi C."/>
            <person name="Clum A."/>
            <person name="Coughlan A.Y."/>
            <person name="Deshpande S."/>
            <person name="Douglass A.P."/>
            <person name="Hanson S.J."/>
            <person name="Klenk H.-P."/>
            <person name="Labutti K."/>
            <person name="Lapidus A."/>
            <person name="Lindquist E."/>
            <person name="Lipzen A."/>
            <person name="Meier-Kolthoff J.P."/>
            <person name="Ohm R.A."/>
            <person name="Otillar R.P."/>
            <person name="Pangilinan J."/>
            <person name="Peng Y."/>
            <person name="Rokas A."/>
            <person name="Rosa C.A."/>
            <person name="Scheuner C."/>
            <person name="Sibirny A.A."/>
            <person name="Slot J.C."/>
            <person name="Stielow J.B."/>
            <person name="Sun H."/>
            <person name="Kurtzman C.P."/>
            <person name="Blackwell M."/>
            <person name="Jeffries T.W."/>
            <person name="Grigoriev I.V."/>
        </authorList>
    </citation>
    <scope>NUCLEOTIDE SEQUENCE [LARGE SCALE GENOMIC DNA]</scope>
    <source>
        <strain evidence="10">NRRL Y-17796</strain>
    </source>
</reference>
<dbReference type="GO" id="GO:0005794">
    <property type="term" value="C:Golgi apparatus"/>
    <property type="evidence" value="ECO:0007669"/>
    <property type="project" value="TreeGrafter"/>
</dbReference>
<feature type="transmembrane region" description="Helical" evidence="8">
    <location>
        <begin position="369"/>
        <end position="389"/>
    </location>
</feature>
<dbReference type="GO" id="GO:0005769">
    <property type="term" value="C:early endosome"/>
    <property type="evidence" value="ECO:0007669"/>
    <property type="project" value="TreeGrafter"/>
</dbReference>
<evidence type="ECO:0000256" key="1">
    <source>
        <dbReference type="ARBA" id="ARBA00004141"/>
    </source>
</evidence>
<evidence type="ECO:0000256" key="2">
    <source>
        <dbReference type="ARBA" id="ARBA00022448"/>
    </source>
</evidence>
<keyword evidence="5" id="KW-0406">Ion transport</keyword>
<proteinExistence type="predicted"/>
<feature type="transmembrane region" description="Helical" evidence="8">
    <location>
        <begin position="447"/>
        <end position="470"/>
    </location>
</feature>
<dbReference type="GO" id="GO:0005886">
    <property type="term" value="C:plasma membrane"/>
    <property type="evidence" value="ECO:0007669"/>
    <property type="project" value="TreeGrafter"/>
</dbReference>
<keyword evidence="3 8" id="KW-0812">Transmembrane</keyword>
<protein>
    <submittedName>
        <fullName evidence="9">Uncharacterized protein</fullName>
    </submittedName>
</protein>
<keyword evidence="10" id="KW-1185">Reference proteome</keyword>
<dbReference type="OrthoDB" id="44789at2759"/>
<dbReference type="PRINTS" id="PR00762">
    <property type="entry name" value="CLCHANNEL"/>
</dbReference>
<evidence type="ECO:0000256" key="4">
    <source>
        <dbReference type="ARBA" id="ARBA00022989"/>
    </source>
</evidence>
<organism evidence="9 10">
    <name type="scientific">Tortispora caseinolytica NRRL Y-17796</name>
    <dbReference type="NCBI Taxonomy" id="767744"/>
    <lineage>
        <taxon>Eukaryota</taxon>
        <taxon>Fungi</taxon>
        <taxon>Dikarya</taxon>
        <taxon>Ascomycota</taxon>
        <taxon>Saccharomycotina</taxon>
        <taxon>Trigonopsidomycetes</taxon>
        <taxon>Trigonopsidales</taxon>
        <taxon>Trigonopsidaceae</taxon>
        <taxon>Tortispora</taxon>
    </lineage>
</organism>
<evidence type="ECO:0000256" key="7">
    <source>
        <dbReference type="ARBA" id="ARBA00023214"/>
    </source>
</evidence>
<dbReference type="PANTHER" id="PTHR45711">
    <property type="entry name" value="CHLORIDE CHANNEL PROTEIN"/>
    <property type="match status" value="1"/>
</dbReference>
<evidence type="ECO:0000313" key="10">
    <source>
        <dbReference type="Proteomes" id="UP000095023"/>
    </source>
</evidence>
<dbReference type="CDD" id="cd03684">
    <property type="entry name" value="ClC_3_like"/>
    <property type="match status" value="1"/>
</dbReference>
<name>A0A1E4TI73_9ASCO</name>
<dbReference type="SUPFAM" id="SSF81340">
    <property type="entry name" value="Clc chloride channel"/>
    <property type="match status" value="1"/>
</dbReference>
<feature type="transmembrane region" description="Helical" evidence="8">
    <location>
        <begin position="524"/>
        <end position="542"/>
    </location>
</feature>
<evidence type="ECO:0000256" key="5">
    <source>
        <dbReference type="ARBA" id="ARBA00023065"/>
    </source>
</evidence>
<feature type="transmembrane region" description="Helical" evidence="8">
    <location>
        <begin position="253"/>
        <end position="277"/>
    </location>
</feature>
<dbReference type="Proteomes" id="UP000095023">
    <property type="component" value="Unassembled WGS sequence"/>
</dbReference>
<dbReference type="InterPro" id="IPR001807">
    <property type="entry name" value="ClC"/>
</dbReference>
<feature type="transmembrane region" description="Helical" evidence="8">
    <location>
        <begin position="196"/>
        <end position="219"/>
    </location>
</feature>
<gene>
    <name evidence="9" type="ORF">CANCADRAFT_55324</name>
</gene>
<evidence type="ECO:0000256" key="6">
    <source>
        <dbReference type="ARBA" id="ARBA00023136"/>
    </source>
</evidence>
<dbReference type="InterPro" id="IPR046342">
    <property type="entry name" value="CBS_dom_sf"/>
</dbReference>
<dbReference type="PANTHER" id="PTHR45711:SF6">
    <property type="entry name" value="CHLORIDE CHANNEL PROTEIN"/>
    <property type="match status" value="1"/>
</dbReference>
<dbReference type="Gene3D" id="3.10.580.10">
    <property type="entry name" value="CBS-domain"/>
    <property type="match status" value="1"/>
</dbReference>
<dbReference type="AlphaFoldDB" id="A0A1E4TI73"/>
<feature type="transmembrane region" description="Helical" evidence="8">
    <location>
        <begin position="494"/>
        <end position="518"/>
    </location>
</feature>
<dbReference type="SUPFAM" id="SSF54631">
    <property type="entry name" value="CBS-domain pair"/>
    <property type="match status" value="1"/>
</dbReference>
<keyword evidence="7" id="KW-0868">Chloride</keyword>
<feature type="transmembrane region" description="Helical" evidence="8">
    <location>
        <begin position="225"/>
        <end position="244"/>
    </location>
</feature>
<keyword evidence="6 8" id="KW-0472">Membrane</keyword>
<feature type="transmembrane region" description="Helical" evidence="8">
    <location>
        <begin position="69"/>
        <end position="89"/>
    </location>
</feature>
<keyword evidence="4 8" id="KW-1133">Transmembrane helix</keyword>
<sequence length="758" mass="83637">MRGISDNDSGALQDVLGNPFQPIPSGAAYGIRSTIENESIDWTNEYAKDRKRNMELSEDTSFYGKLRYLLDYAAVLIVIIAAGLLTGFVESTIDIVVNWLGDIKTGTCNSGFYLAKTYCCWYEPSDACPSWTKWNQAIGVTSAFPAYIIDYFLYILFTIALSTTSALFVSYYAPAARGSGISEVKTVVSGYVIPDFMNFSTFMTKWIGLILAVSSGLWVGKEGPLVHIACCAANAFMNIMPYFYTSEIRRRNVFIAASAAGISAAFGAPIGGVLFSLEQIAYYSPESALWNSFVAAMIASLSLQAMNSYRTGKLVLFQASFTDMLWHGFEIGPFILLGILGGLFGTLFIRYNVRVNLWRRSSHIAQNPIREIAGLGLITAIVSYPIVFLRMENFVLLSKLFKECTASDTSPLCVADRHISTIVLLFLTIVIAFTLSVYSFGSGVPAGVILPSMTIGAAMGRLIGIIMEVWQKNFPNFFLFSSCAADGKCINPAVYALVGASAALSGITRMTVCIIVIMFELTGALTFVLPIMIGVLIAKWVADAFDKRNIYDQYITFLGYTVLPNRGDSVPDKAAENIMTPYDDLVKLTEEGTTINSLKTVIDTHTFSGFPIVNNYRDKVFQGYINRKMISKIIFDAELMRLDDDCPVSFSNNIHQNDGPRVFNAGKYLDASPLTFEPTTHFSVLEEITRSMGLKYTLIVSKSVLLGMVSRSDIWMLVDEYQSDDEDDNISLRTTRREVRRLLSSSGDSEVGSVIGYN</sequence>
<dbReference type="GO" id="GO:0005247">
    <property type="term" value="F:voltage-gated chloride channel activity"/>
    <property type="evidence" value="ECO:0007669"/>
    <property type="project" value="TreeGrafter"/>
</dbReference>
<dbReference type="Gene3D" id="1.10.3080.10">
    <property type="entry name" value="Clc chloride channel"/>
    <property type="match status" value="1"/>
</dbReference>
<dbReference type="InterPro" id="IPR014743">
    <property type="entry name" value="Cl-channel_core"/>
</dbReference>
<feature type="transmembrane region" description="Helical" evidence="8">
    <location>
        <begin position="328"/>
        <end position="349"/>
    </location>
</feature>
<feature type="transmembrane region" description="Helical" evidence="8">
    <location>
        <begin position="422"/>
        <end position="441"/>
    </location>
</feature>
<evidence type="ECO:0000256" key="8">
    <source>
        <dbReference type="SAM" id="Phobius"/>
    </source>
</evidence>
<feature type="transmembrane region" description="Helical" evidence="8">
    <location>
        <begin position="151"/>
        <end position="175"/>
    </location>
</feature>
<accession>A0A1E4TI73</accession>
<dbReference type="Pfam" id="PF00654">
    <property type="entry name" value="Voltage_CLC"/>
    <property type="match status" value="1"/>
</dbReference>
<evidence type="ECO:0000256" key="3">
    <source>
        <dbReference type="ARBA" id="ARBA00022692"/>
    </source>
</evidence>
<dbReference type="EMBL" id="KV453841">
    <property type="protein sequence ID" value="ODV91446.1"/>
    <property type="molecule type" value="Genomic_DNA"/>
</dbReference>
<keyword evidence="2" id="KW-0813">Transport</keyword>